<dbReference type="OrthoDB" id="9796900at2"/>
<feature type="signal peptide" evidence="2">
    <location>
        <begin position="1"/>
        <end position="23"/>
    </location>
</feature>
<dbReference type="SUPFAM" id="SSF81901">
    <property type="entry name" value="HCP-like"/>
    <property type="match status" value="1"/>
</dbReference>
<dbReference type="PANTHER" id="PTHR11102:SF160">
    <property type="entry name" value="ERAD-ASSOCIATED E3 UBIQUITIN-PROTEIN LIGASE COMPONENT HRD3"/>
    <property type="match status" value="1"/>
</dbReference>
<dbReference type="EMBL" id="QQTP01000013">
    <property type="protein sequence ID" value="RDJ21283.1"/>
    <property type="molecule type" value="Genomic_DNA"/>
</dbReference>
<feature type="chain" id="PRO_5030068242" evidence="2">
    <location>
        <begin position="24"/>
        <end position="319"/>
    </location>
</feature>
<dbReference type="AlphaFoldDB" id="A0A370L159"/>
<dbReference type="RefSeq" id="WP_114831344.1">
    <property type="nucleotide sequence ID" value="NZ_QQTO01000020.1"/>
</dbReference>
<protein>
    <submittedName>
        <fullName evidence="3">Sel1 repeat family protein</fullName>
    </submittedName>
</protein>
<dbReference type="InterPro" id="IPR006597">
    <property type="entry name" value="Sel1-like"/>
</dbReference>
<dbReference type="SMART" id="SM00671">
    <property type="entry name" value="SEL1"/>
    <property type="match status" value="4"/>
</dbReference>
<organism evidence="3 4">
    <name type="scientific">Bosea caraganae</name>
    <dbReference type="NCBI Taxonomy" id="2763117"/>
    <lineage>
        <taxon>Bacteria</taxon>
        <taxon>Pseudomonadati</taxon>
        <taxon>Pseudomonadota</taxon>
        <taxon>Alphaproteobacteria</taxon>
        <taxon>Hyphomicrobiales</taxon>
        <taxon>Boseaceae</taxon>
        <taxon>Bosea</taxon>
    </lineage>
</organism>
<dbReference type="InterPro" id="IPR050767">
    <property type="entry name" value="Sel1_AlgK"/>
</dbReference>
<feature type="region of interest" description="Disordered" evidence="1">
    <location>
        <begin position="38"/>
        <end position="65"/>
    </location>
</feature>
<dbReference type="Proteomes" id="UP000255207">
    <property type="component" value="Unassembled WGS sequence"/>
</dbReference>
<comment type="caution">
    <text evidence="3">The sequence shown here is derived from an EMBL/GenBank/DDBJ whole genome shotgun (WGS) entry which is preliminary data.</text>
</comment>
<dbReference type="PANTHER" id="PTHR11102">
    <property type="entry name" value="SEL-1-LIKE PROTEIN"/>
    <property type="match status" value="1"/>
</dbReference>
<dbReference type="Pfam" id="PF08238">
    <property type="entry name" value="Sel1"/>
    <property type="match status" value="4"/>
</dbReference>
<dbReference type="Gene3D" id="1.25.40.10">
    <property type="entry name" value="Tetratricopeptide repeat domain"/>
    <property type="match status" value="2"/>
</dbReference>
<evidence type="ECO:0000313" key="4">
    <source>
        <dbReference type="Proteomes" id="UP000255207"/>
    </source>
</evidence>
<gene>
    <name evidence="3" type="ORF">DWE98_21425</name>
</gene>
<accession>A0A370L159</accession>
<evidence type="ECO:0000313" key="3">
    <source>
        <dbReference type="EMBL" id="RDJ21283.1"/>
    </source>
</evidence>
<keyword evidence="4" id="KW-1185">Reference proteome</keyword>
<evidence type="ECO:0000256" key="2">
    <source>
        <dbReference type="SAM" id="SignalP"/>
    </source>
</evidence>
<name>A0A370L159_9HYPH</name>
<keyword evidence="2" id="KW-0732">Signal</keyword>
<reference evidence="4" key="1">
    <citation type="submission" date="2018-07" db="EMBL/GenBank/DDBJ databases">
        <authorList>
            <person name="Safronova V.I."/>
            <person name="Chirak E.R."/>
            <person name="Sazanova A.L."/>
        </authorList>
    </citation>
    <scope>NUCLEOTIDE SEQUENCE [LARGE SCALE GENOMIC DNA]</scope>
    <source>
        <strain evidence="4">RCAM04685</strain>
    </source>
</reference>
<dbReference type="InterPro" id="IPR011990">
    <property type="entry name" value="TPR-like_helical_dom_sf"/>
</dbReference>
<evidence type="ECO:0000256" key="1">
    <source>
        <dbReference type="SAM" id="MobiDB-lite"/>
    </source>
</evidence>
<dbReference type="PROSITE" id="PS51257">
    <property type="entry name" value="PROKAR_LIPOPROTEIN"/>
    <property type="match status" value="1"/>
</dbReference>
<sequence>MRISDAIIVGTLLVLGCQPAAWAQDAVAGRAAPIPPRPIPGVALPEPETDDSAVPQPLAGGLTTAPAAPAPRAALPLAPFTNAREALRAWMRDKTAGDQVGAVRALEYAASQGHLTAQFKLGRMYAGGEGVPTNDLKAFEYFSKIADENADAIPGTADGRIVGSAFVALGGYFIDGIKGTYVKPNADRAFDMFHYAASYFGDPEGQYNLARLYMNGQGTPRDQRQAARWMKLAAEKGHVPARAVFGDMLVRGSDGVPRQVSQGLMWLSLARDAADPQRDAWILERYDAAFAAASAGDRSAALALVERQQQYTSGRIPPR</sequence>
<proteinExistence type="predicted"/>